<protein>
    <submittedName>
        <fullName evidence="2">Glycosyltransferase</fullName>
    </submittedName>
</protein>
<dbReference type="SUPFAM" id="SSF53448">
    <property type="entry name" value="Nucleotide-diphospho-sugar transferases"/>
    <property type="match status" value="1"/>
</dbReference>
<dbReference type="RefSeq" id="WP_161208883.1">
    <property type="nucleotide sequence ID" value="NZ_WWVT01000005.1"/>
</dbReference>
<evidence type="ECO:0000259" key="1">
    <source>
        <dbReference type="Pfam" id="PF13712"/>
    </source>
</evidence>
<evidence type="ECO:0000313" key="3">
    <source>
        <dbReference type="Proteomes" id="UP000473323"/>
    </source>
</evidence>
<dbReference type="Pfam" id="PF13712">
    <property type="entry name" value="Glyco_tranf_2_5"/>
    <property type="match status" value="1"/>
</dbReference>
<dbReference type="AlphaFoldDB" id="A0A6L8TBL3"/>
<feature type="domain" description="Streptomycin biosynthesis protein StrF" evidence="1">
    <location>
        <begin position="5"/>
        <end position="179"/>
    </location>
</feature>
<comment type="caution">
    <text evidence="2">The sequence shown here is derived from an EMBL/GenBank/DDBJ whole genome shotgun (WGS) entry which is preliminary data.</text>
</comment>
<name>A0A6L8TBL3_9FIRM</name>
<organism evidence="2 3">
    <name type="scientific">Blautia massiliensis</name>
    <name type="common">ex Durand et al. 2017</name>
    <dbReference type="NCBI Taxonomy" id="1737424"/>
    <lineage>
        <taxon>Bacteria</taxon>
        <taxon>Bacillati</taxon>
        <taxon>Bacillota</taxon>
        <taxon>Clostridia</taxon>
        <taxon>Lachnospirales</taxon>
        <taxon>Lachnospiraceae</taxon>
        <taxon>Blautia</taxon>
    </lineage>
</organism>
<keyword evidence="2" id="KW-0808">Transferase</keyword>
<gene>
    <name evidence="2" type="ORF">GT694_05240</name>
</gene>
<reference evidence="2 3" key="1">
    <citation type="journal article" date="2019" name="Nat. Med.">
        <title>A library of human gut bacterial isolates paired with longitudinal multiomics data enables mechanistic microbiome research.</title>
        <authorList>
            <person name="Poyet M."/>
            <person name="Groussin M."/>
            <person name="Gibbons S.M."/>
            <person name="Avila-Pacheco J."/>
            <person name="Jiang X."/>
            <person name="Kearney S.M."/>
            <person name="Perrotta A.R."/>
            <person name="Berdy B."/>
            <person name="Zhao S."/>
            <person name="Lieberman T.D."/>
            <person name="Swanson P.K."/>
            <person name="Smith M."/>
            <person name="Roesemann S."/>
            <person name="Alexander J.E."/>
            <person name="Rich S.A."/>
            <person name="Livny J."/>
            <person name="Vlamakis H."/>
            <person name="Clish C."/>
            <person name="Bullock K."/>
            <person name="Deik A."/>
            <person name="Scott J."/>
            <person name="Pierce K.A."/>
            <person name="Xavier R.J."/>
            <person name="Alm E.J."/>
        </authorList>
    </citation>
    <scope>NUCLEOTIDE SEQUENCE [LARGE SCALE GENOMIC DNA]</scope>
    <source>
        <strain evidence="2 3">BIOML-A4</strain>
    </source>
</reference>
<dbReference type="CDD" id="cd00761">
    <property type="entry name" value="Glyco_tranf_GTA_type"/>
    <property type="match status" value="1"/>
</dbReference>
<accession>A0A6L8TBL3</accession>
<evidence type="ECO:0000313" key="2">
    <source>
        <dbReference type="EMBL" id="MZL61464.1"/>
    </source>
</evidence>
<sequence>MLSLVCAYNNEDKLKSELLSSLKFQKNVKYELILVNTVKENIKSASEALNRGGKQAKGEYIVFLHQDIIFEDDNTLHEIEEYCNSYQFGIAGVAGVNIINKSKDFKVYTNIVHGLKKRPAGMRLDDAVMDAKSLDECLLVIPRKIFEKYQFRYIGNTWHLYGTDYAIQMQEINEKVVIFPIELWHSSPGDSLSADYYDAVIKLAHFCKKERTFYTVFGKWPTNKILLTVKCIYRKLRYYKEGI</sequence>
<dbReference type="InterPro" id="IPR059123">
    <property type="entry name" value="StrF_dom"/>
</dbReference>
<dbReference type="Proteomes" id="UP000473323">
    <property type="component" value="Unassembled WGS sequence"/>
</dbReference>
<dbReference type="EMBL" id="WWVT01000005">
    <property type="protein sequence ID" value="MZL61464.1"/>
    <property type="molecule type" value="Genomic_DNA"/>
</dbReference>
<dbReference type="InterPro" id="IPR029044">
    <property type="entry name" value="Nucleotide-diphossugar_trans"/>
</dbReference>
<proteinExistence type="predicted"/>
<dbReference type="GO" id="GO:0016740">
    <property type="term" value="F:transferase activity"/>
    <property type="evidence" value="ECO:0007669"/>
    <property type="project" value="UniProtKB-KW"/>
</dbReference>
<dbReference type="Gene3D" id="3.90.550.10">
    <property type="entry name" value="Spore Coat Polysaccharide Biosynthesis Protein SpsA, Chain A"/>
    <property type="match status" value="1"/>
</dbReference>